<evidence type="ECO:0000256" key="1">
    <source>
        <dbReference type="ARBA" id="ARBA00012513"/>
    </source>
</evidence>
<protein>
    <recommendedName>
        <fullName evidence="1">non-specific serine/threonine protein kinase</fullName>
        <ecNumber evidence="1">2.7.11.1</ecNumber>
    </recommendedName>
</protein>
<dbReference type="SMART" id="SM00220">
    <property type="entry name" value="S_TKc"/>
    <property type="match status" value="1"/>
</dbReference>
<keyword evidence="3" id="KW-0723">Serine/threonine-protein kinase</keyword>
<evidence type="ECO:0000256" key="7">
    <source>
        <dbReference type="ARBA" id="ARBA00048679"/>
    </source>
</evidence>
<dbReference type="InterPro" id="IPR011009">
    <property type="entry name" value="Kinase-like_dom_sf"/>
</dbReference>
<dbReference type="SUPFAM" id="SSF56112">
    <property type="entry name" value="Protein kinase-like (PK-like)"/>
    <property type="match status" value="1"/>
</dbReference>
<accession>A0AA35SA72</accession>
<sequence>MENLLTEIKVMKQLQHEHIVQLSEFEWDTNYIFLIMEYCSGGDLSNFIRSRNTLAEVEAKYFLQQLACALQFLRSKGIAHMDLKPQNLLLHVTASRKYILKVGGTNIACQPTGFWHSAFIFSNCCAGSL</sequence>
<gene>
    <name evidence="9" type="ORF">GBAR_LOCUS14363</name>
</gene>
<evidence type="ECO:0000256" key="4">
    <source>
        <dbReference type="ARBA" id="ARBA00022679"/>
    </source>
</evidence>
<dbReference type="PROSITE" id="PS50011">
    <property type="entry name" value="PROTEIN_KINASE_DOM"/>
    <property type="match status" value="1"/>
</dbReference>
<keyword evidence="2" id="KW-0963">Cytoplasm</keyword>
<dbReference type="GO" id="GO:0004674">
    <property type="term" value="F:protein serine/threonine kinase activity"/>
    <property type="evidence" value="ECO:0007669"/>
    <property type="project" value="UniProtKB-KW"/>
</dbReference>
<dbReference type="GO" id="GO:0005524">
    <property type="term" value="F:ATP binding"/>
    <property type="evidence" value="ECO:0007669"/>
    <property type="project" value="InterPro"/>
</dbReference>
<dbReference type="Gene3D" id="1.10.510.10">
    <property type="entry name" value="Transferase(Phosphotransferase) domain 1"/>
    <property type="match status" value="1"/>
</dbReference>
<dbReference type="GO" id="GO:0061709">
    <property type="term" value="P:reticulophagy"/>
    <property type="evidence" value="ECO:0007669"/>
    <property type="project" value="TreeGrafter"/>
</dbReference>
<evidence type="ECO:0000259" key="8">
    <source>
        <dbReference type="PROSITE" id="PS50011"/>
    </source>
</evidence>
<dbReference type="GO" id="GO:0000422">
    <property type="term" value="P:autophagy of mitochondrion"/>
    <property type="evidence" value="ECO:0007669"/>
    <property type="project" value="TreeGrafter"/>
</dbReference>
<comment type="caution">
    <text evidence="9">The sequence shown here is derived from an EMBL/GenBank/DDBJ whole genome shotgun (WGS) entry which is preliminary data.</text>
</comment>
<dbReference type="GO" id="GO:0010506">
    <property type="term" value="P:regulation of autophagy"/>
    <property type="evidence" value="ECO:0007669"/>
    <property type="project" value="InterPro"/>
</dbReference>
<keyword evidence="5 9" id="KW-0418">Kinase</keyword>
<keyword evidence="10" id="KW-1185">Reference proteome</keyword>
<proteinExistence type="predicted"/>
<evidence type="ECO:0000256" key="3">
    <source>
        <dbReference type="ARBA" id="ARBA00022527"/>
    </source>
</evidence>
<dbReference type="Pfam" id="PF00069">
    <property type="entry name" value="Pkinase"/>
    <property type="match status" value="1"/>
</dbReference>
<evidence type="ECO:0000256" key="2">
    <source>
        <dbReference type="ARBA" id="ARBA00022490"/>
    </source>
</evidence>
<dbReference type="InterPro" id="IPR045269">
    <property type="entry name" value="Atg1-like"/>
</dbReference>
<dbReference type="EC" id="2.7.11.1" evidence="1"/>
<dbReference type="GO" id="GO:0034045">
    <property type="term" value="C:phagophore assembly site membrane"/>
    <property type="evidence" value="ECO:0007669"/>
    <property type="project" value="TreeGrafter"/>
</dbReference>
<dbReference type="AlphaFoldDB" id="A0AA35SA72"/>
<comment type="catalytic activity">
    <reaction evidence="7">
        <text>L-seryl-[protein] + ATP = O-phospho-L-seryl-[protein] + ADP + H(+)</text>
        <dbReference type="Rhea" id="RHEA:17989"/>
        <dbReference type="Rhea" id="RHEA-COMP:9863"/>
        <dbReference type="Rhea" id="RHEA-COMP:11604"/>
        <dbReference type="ChEBI" id="CHEBI:15378"/>
        <dbReference type="ChEBI" id="CHEBI:29999"/>
        <dbReference type="ChEBI" id="CHEBI:30616"/>
        <dbReference type="ChEBI" id="CHEBI:83421"/>
        <dbReference type="ChEBI" id="CHEBI:456216"/>
        <dbReference type="EC" id="2.7.11.1"/>
    </reaction>
</comment>
<dbReference type="GO" id="GO:0005776">
    <property type="term" value="C:autophagosome"/>
    <property type="evidence" value="ECO:0007669"/>
    <property type="project" value="TreeGrafter"/>
</dbReference>
<dbReference type="GO" id="GO:0042594">
    <property type="term" value="P:response to starvation"/>
    <property type="evidence" value="ECO:0007669"/>
    <property type="project" value="TreeGrafter"/>
</dbReference>
<dbReference type="InterPro" id="IPR008271">
    <property type="entry name" value="Ser/Thr_kinase_AS"/>
</dbReference>
<dbReference type="GO" id="GO:0005829">
    <property type="term" value="C:cytosol"/>
    <property type="evidence" value="ECO:0007669"/>
    <property type="project" value="TreeGrafter"/>
</dbReference>
<dbReference type="GO" id="GO:0034727">
    <property type="term" value="P:piecemeal microautophagy of the nucleus"/>
    <property type="evidence" value="ECO:0007669"/>
    <property type="project" value="TreeGrafter"/>
</dbReference>
<dbReference type="InterPro" id="IPR000719">
    <property type="entry name" value="Prot_kinase_dom"/>
</dbReference>
<comment type="catalytic activity">
    <reaction evidence="6">
        <text>L-threonyl-[protein] + ATP = O-phospho-L-threonyl-[protein] + ADP + H(+)</text>
        <dbReference type="Rhea" id="RHEA:46608"/>
        <dbReference type="Rhea" id="RHEA-COMP:11060"/>
        <dbReference type="Rhea" id="RHEA-COMP:11605"/>
        <dbReference type="ChEBI" id="CHEBI:15378"/>
        <dbReference type="ChEBI" id="CHEBI:30013"/>
        <dbReference type="ChEBI" id="CHEBI:30616"/>
        <dbReference type="ChEBI" id="CHEBI:61977"/>
        <dbReference type="ChEBI" id="CHEBI:456216"/>
        <dbReference type="EC" id="2.7.11.1"/>
    </reaction>
</comment>
<keyword evidence="4" id="KW-0808">Transferase</keyword>
<dbReference type="EMBL" id="CASHTH010002094">
    <property type="protein sequence ID" value="CAI8024786.1"/>
    <property type="molecule type" value="Genomic_DNA"/>
</dbReference>
<evidence type="ECO:0000256" key="5">
    <source>
        <dbReference type="ARBA" id="ARBA00022777"/>
    </source>
</evidence>
<evidence type="ECO:0000256" key="6">
    <source>
        <dbReference type="ARBA" id="ARBA00047899"/>
    </source>
</evidence>
<dbReference type="PROSITE" id="PS00108">
    <property type="entry name" value="PROTEIN_KINASE_ST"/>
    <property type="match status" value="1"/>
</dbReference>
<dbReference type="Proteomes" id="UP001174909">
    <property type="component" value="Unassembled WGS sequence"/>
</dbReference>
<dbReference type="PANTHER" id="PTHR24348">
    <property type="entry name" value="SERINE/THREONINE-PROTEIN KINASE UNC-51-RELATED"/>
    <property type="match status" value="1"/>
</dbReference>
<dbReference type="PANTHER" id="PTHR24348:SF65">
    <property type="entry name" value="SERINE_THREONINE-PROTEIN KINASE ULK3"/>
    <property type="match status" value="1"/>
</dbReference>
<name>A0AA35SA72_GEOBA</name>
<dbReference type="GO" id="GO:0000045">
    <property type="term" value="P:autophagosome assembly"/>
    <property type="evidence" value="ECO:0007669"/>
    <property type="project" value="TreeGrafter"/>
</dbReference>
<evidence type="ECO:0000313" key="9">
    <source>
        <dbReference type="EMBL" id="CAI8024786.1"/>
    </source>
</evidence>
<reference evidence="9" key="1">
    <citation type="submission" date="2023-03" db="EMBL/GenBank/DDBJ databases">
        <authorList>
            <person name="Steffen K."/>
            <person name="Cardenas P."/>
        </authorList>
    </citation>
    <scope>NUCLEOTIDE SEQUENCE</scope>
</reference>
<evidence type="ECO:0000313" key="10">
    <source>
        <dbReference type="Proteomes" id="UP001174909"/>
    </source>
</evidence>
<organism evidence="9 10">
    <name type="scientific">Geodia barretti</name>
    <name type="common">Barrett's horny sponge</name>
    <dbReference type="NCBI Taxonomy" id="519541"/>
    <lineage>
        <taxon>Eukaryota</taxon>
        <taxon>Metazoa</taxon>
        <taxon>Porifera</taxon>
        <taxon>Demospongiae</taxon>
        <taxon>Heteroscleromorpha</taxon>
        <taxon>Tetractinellida</taxon>
        <taxon>Astrophorina</taxon>
        <taxon>Geodiidae</taxon>
        <taxon>Geodia</taxon>
    </lineage>
</organism>
<feature type="domain" description="Protein kinase" evidence="8">
    <location>
        <begin position="1"/>
        <end position="129"/>
    </location>
</feature>